<dbReference type="HOGENOM" id="CLU_000604_1_22_0"/>
<feature type="domain" description="ABC transporter" evidence="5">
    <location>
        <begin position="2"/>
        <end position="220"/>
    </location>
</feature>
<evidence type="ECO:0000259" key="5">
    <source>
        <dbReference type="PROSITE" id="PS50893"/>
    </source>
</evidence>
<dbReference type="Gene3D" id="3.40.50.300">
    <property type="entry name" value="P-loop containing nucleotide triphosphate hydrolases"/>
    <property type="match status" value="1"/>
</dbReference>
<gene>
    <name evidence="6" type="ordered locus">Selin_0904</name>
</gene>
<dbReference type="OrthoDB" id="9809450at2"/>
<dbReference type="STRING" id="653733.Selin_0904"/>
<reference evidence="6 7" key="1">
    <citation type="submission" date="2010-12" db="EMBL/GenBank/DDBJ databases">
        <title>Complete sequence of Desulfurispirillum indicum S5.</title>
        <authorList>
            <consortium name="US DOE Joint Genome Institute"/>
            <person name="Lucas S."/>
            <person name="Copeland A."/>
            <person name="Lapidus A."/>
            <person name="Cheng J.-F."/>
            <person name="Goodwin L."/>
            <person name="Pitluck S."/>
            <person name="Chertkov O."/>
            <person name="Held B."/>
            <person name="Detter J.C."/>
            <person name="Han C."/>
            <person name="Tapia R."/>
            <person name="Land M."/>
            <person name="Hauser L."/>
            <person name="Kyrpides N."/>
            <person name="Ivanova N."/>
            <person name="Mikhailova N."/>
            <person name="Haggblom M."/>
            <person name="Rauschenbach I."/>
            <person name="Bini E."/>
            <person name="Woyke T."/>
        </authorList>
    </citation>
    <scope>NUCLEOTIDE SEQUENCE [LARGE SCALE GENOMIC DNA]</scope>
    <source>
        <strain evidence="7">ATCC BAA-1389 / DSM 22839 / S5</strain>
    </source>
</reference>
<dbReference type="Pfam" id="PF00005">
    <property type="entry name" value="ABC_tran"/>
    <property type="match status" value="1"/>
</dbReference>
<keyword evidence="7" id="KW-1185">Reference proteome</keyword>
<evidence type="ECO:0000256" key="1">
    <source>
        <dbReference type="ARBA" id="ARBA00022448"/>
    </source>
</evidence>
<evidence type="ECO:0000256" key="4">
    <source>
        <dbReference type="ARBA" id="ARBA00038388"/>
    </source>
</evidence>
<dbReference type="eggNOG" id="COG1136">
    <property type="taxonomic scope" value="Bacteria"/>
</dbReference>
<dbReference type="InterPro" id="IPR003593">
    <property type="entry name" value="AAA+_ATPase"/>
</dbReference>
<evidence type="ECO:0000313" key="7">
    <source>
        <dbReference type="Proteomes" id="UP000002572"/>
    </source>
</evidence>
<dbReference type="PANTHER" id="PTHR42798">
    <property type="entry name" value="LIPOPROTEIN-RELEASING SYSTEM ATP-BINDING PROTEIN LOLD"/>
    <property type="match status" value="1"/>
</dbReference>
<dbReference type="CDD" id="cd03255">
    <property type="entry name" value="ABC_MJ0796_LolCDE_FtsE"/>
    <property type="match status" value="1"/>
</dbReference>
<dbReference type="InterPro" id="IPR017871">
    <property type="entry name" value="ABC_transporter-like_CS"/>
</dbReference>
<name>E6W2R0_DESIS</name>
<dbReference type="Proteomes" id="UP000002572">
    <property type="component" value="Chromosome"/>
</dbReference>
<dbReference type="InterPro" id="IPR017911">
    <property type="entry name" value="MacB-like_ATP-bd"/>
</dbReference>
<dbReference type="KEGG" id="din:Selin_0904"/>
<dbReference type="GO" id="GO:0016887">
    <property type="term" value="F:ATP hydrolysis activity"/>
    <property type="evidence" value="ECO:0007669"/>
    <property type="project" value="InterPro"/>
</dbReference>
<dbReference type="GO" id="GO:0098796">
    <property type="term" value="C:membrane protein complex"/>
    <property type="evidence" value="ECO:0007669"/>
    <property type="project" value="UniProtKB-ARBA"/>
</dbReference>
<sequence length="220" mass="24008">MIQLKGIEKSYRRGVENVHALAGIDLEIAAGELIAVVGPSGAGKTTLLHILGCLDLPTKGQMHFDGARVDTMGESQLVALRREKIGFIFQQFYLIPGLSVFDNIALPLLFSRKKADPAVIRELAATVGLGDRINHSPSQLSGGEMQRVAVARALVNNPEIILADEPTGNLDSENSEKIFGLLRSLHERGITVVMITHNDELAQRAQRVIRLRDGKICSRQ</sequence>
<proteinExistence type="inferred from homology"/>
<dbReference type="InterPro" id="IPR003439">
    <property type="entry name" value="ABC_transporter-like_ATP-bd"/>
</dbReference>
<dbReference type="GO" id="GO:0005524">
    <property type="term" value="F:ATP binding"/>
    <property type="evidence" value="ECO:0007669"/>
    <property type="project" value="UniProtKB-KW"/>
</dbReference>
<dbReference type="GO" id="GO:0022857">
    <property type="term" value="F:transmembrane transporter activity"/>
    <property type="evidence" value="ECO:0007669"/>
    <property type="project" value="UniProtKB-ARBA"/>
</dbReference>
<dbReference type="SUPFAM" id="SSF52540">
    <property type="entry name" value="P-loop containing nucleoside triphosphate hydrolases"/>
    <property type="match status" value="1"/>
</dbReference>
<dbReference type="PANTHER" id="PTHR42798:SF2">
    <property type="entry name" value="ABC TRANSPORTER ATP-BINDING PROTEIN MG467-RELATED"/>
    <property type="match status" value="1"/>
</dbReference>
<dbReference type="FunFam" id="3.40.50.300:FF:000032">
    <property type="entry name" value="Export ABC transporter ATP-binding protein"/>
    <property type="match status" value="1"/>
</dbReference>
<evidence type="ECO:0000313" key="6">
    <source>
        <dbReference type="EMBL" id="ADU65644.1"/>
    </source>
</evidence>
<dbReference type="PROSITE" id="PS50893">
    <property type="entry name" value="ABC_TRANSPORTER_2"/>
    <property type="match status" value="1"/>
</dbReference>
<keyword evidence="3" id="KW-0067">ATP-binding</keyword>
<keyword evidence="1" id="KW-0813">Transport</keyword>
<comment type="similarity">
    <text evidence="4">Belongs to the ABC transporter superfamily. Macrolide exporter (TC 3.A.1.122) family.</text>
</comment>
<dbReference type="InParanoid" id="E6W2R0"/>
<evidence type="ECO:0000256" key="2">
    <source>
        <dbReference type="ARBA" id="ARBA00022741"/>
    </source>
</evidence>
<evidence type="ECO:0000256" key="3">
    <source>
        <dbReference type="ARBA" id="ARBA00022840"/>
    </source>
</evidence>
<dbReference type="RefSeq" id="WP_013505530.1">
    <property type="nucleotide sequence ID" value="NC_014836.1"/>
</dbReference>
<dbReference type="InterPro" id="IPR027417">
    <property type="entry name" value="P-loop_NTPase"/>
</dbReference>
<dbReference type="SMART" id="SM00382">
    <property type="entry name" value="AAA"/>
    <property type="match status" value="1"/>
</dbReference>
<organism evidence="6 7">
    <name type="scientific">Desulfurispirillum indicum (strain ATCC BAA-1389 / DSM 22839 / S5)</name>
    <dbReference type="NCBI Taxonomy" id="653733"/>
    <lineage>
        <taxon>Bacteria</taxon>
        <taxon>Pseudomonadati</taxon>
        <taxon>Chrysiogenota</taxon>
        <taxon>Chrysiogenia</taxon>
        <taxon>Chrysiogenales</taxon>
        <taxon>Chrysiogenaceae</taxon>
        <taxon>Desulfurispirillum</taxon>
    </lineage>
</organism>
<dbReference type="AlphaFoldDB" id="E6W2R0"/>
<keyword evidence="2" id="KW-0547">Nucleotide-binding</keyword>
<dbReference type="PROSITE" id="PS00211">
    <property type="entry name" value="ABC_TRANSPORTER_1"/>
    <property type="match status" value="1"/>
</dbReference>
<protein>
    <submittedName>
        <fullName evidence="6">ABC transporter related protein</fullName>
    </submittedName>
</protein>
<dbReference type="EMBL" id="CP002432">
    <property type="protein sequence ID" value="ADU65644.1"/>
    <property type="molecule type" value="Genomic_DNA"/>
</dbReference>
<accession>E6W2R0</accession>